<reference evidence="2 3" key="1">
    <citation type="journal article" date="2023" name="Genes (Basel)">
        <title>Chromosome-Level Genome Assembly and Circadian Gene Repertoire of the Patagonia Blennie Eleginops maclovinus-The Closest Ancestral Proxy of Antarctic Cryonotothenioids.</title>
        <authorList>
            <person name="Cheng C.C."/>
            <person name="Rivera-Colon A.G."/>
            <person name="Minhas B.F."/>
            <person name="Wilson L."/>
            <person name="Rayamajhi N."/>
            <person name="Vargas-Chacoff L."/>
            <person name="Catchen J.M."/>
        </authorList>
    </citation>
    <scope>NUCLEOTIDE SEQUENCE [LARGE SCALE GENOMIC DNA]</scope>
    <source>
        <strain evidence="2">JMC-PN-2008</strain>
    </source>
</reference>
<dbReference type="AlphaFoldDB" id="A0AAN7ZZE0"/>
<organism evidence="2 3">
    <name type="scientific">Eleginops maclovinus</name>
    <name type="common">Patagonian blennie</name>
    <name type="synonym">Eleginus maclovinus</name>
    <dbReference type="NCBI Taxonomy" id="56733"/>
    <lineage>
        <taxon>Eukaryota</taxon>
        <taxon>Metazoa</taxon>
        <taxon>Chordata</taxon>
        <taxon>Craniata</taxon>
        <taxon>Vertebrata</taxon>
        <taxon>Euteleostomi</taxon>
        <taxon>Actinopterygii</taxon>
        <taxon>Neopterygii</taxon>
        <taxon>Teleostei</taxon>
        <taxon>Neoteleostei</taxon>
        <taxon>Acanthomorphata</taxon>
        <taxon>Eupercaria</taxon>
        <taxon>Perciformes</taxon>
        <taxon>Notothenioidei</taxon>
        <taxon>Eleginopidae</taxon>
        <taxon>Eleginops</taxon>
    </lineage>
</organism>
<evidence type="ECO:0000313" key="3">
    <source>
        <dbReference type="Proteomes" id="UP001346869"/>
    </source>
</evidence>
<gene>
    <name evidence="2" type="ORF">PBY51_016577</name>
</gene>
<dbReference type="EMBL" id="JAUZQC010000026">
    <property type="protein sequence ID" value="KAK5847453.1"/>
    <property type="molecule type" value="Genomic_DNA"/>
</dbReference>
<feature type="compositionally biased region" description="Pro residues" evidence="1">
    <location>
        <begin position="58"/>
        <end position="67"/>
    </location>
</feature>
<protein>
    <submittedName>
        <fullName evidence="2">Uncharacterized protein</fullName>
    </submittedName>
</protein>
<evidence type="ECO:0000313" key="2">
    <source>
        <dbReference type="EMBL" id="KAK5847453.1"/>
    </source>
</evidence>
<sequence>MPPLPGAPGAPMEIRLCWRVCRTDPGAPIKWPREEGEIKPWHRDSLAPKTRHADPWQSAPPPRWLPG</sequence>
<proteinExistence type="predicted"/>
<feature type="compositionally biased region" description="Basic and acidic residues" evidence="1">
    <location>
        <begin position="31"/>
        <end position="54"/>
    </location>
</feature>
<evidence type="ECO:0000256" key="1">
    <source>
        <dbReference type="SAM" id="MobiDB-lite"/>
    </source>
</evidence>
<reference evidence="2 3" key="2">
    <citation type="journal article" date="2023" name="Mol. Biol. Evol.">
        <title>Genomics of Secondarily Temperate Adaptation in the Only Non-Antarctic Icefish.</title>
        <authorList>
            <person name="Rivera-Colon A.G."/>
            <person name="Rayamajhi N."/>
            <person name="Minhas B.F."/>
            <person name="Madrigal G."/>
            <person name="Bilyk K.T."/>
            <person name="Yoon V."/>
            <person name="Hune M."/>
            <person name="Gregory S."/>
            <person name="Cheng C.H.C."/>
            <person name="Catchen J.M."/>
        </authorList>
    </citation>
    <scope>NUCLEOTIDE SEQUENCE [LARGE SCALE GENOMIC DNA]</scope>
    <source>
        <strain evidence="2">JMC-PN-2008</strain>
    </source>
</reference>
<keyword evidence="3" id="KW-1185">Reference proteome</keyword>
<feature type="region of interest" description="Disordered" evidence="1">
    <location>
        <begin position="31"/>
        <end position="67"/>
    </location>
</feature>
<dbReference type="Proteomes" id="UP001346869">
    <property type="component" value="Unassembled WGS sequence"/>
</dbReference>
<accession>A0AAN7ZZE0</accession>
<name>A0AAN7ZZE0_ELEMC</name>
<comment type="caution">
    <text evidence="2">The sequence shown here is derived from an EMBL/GenBank/DDBJ whole genome shotgun (WGS) entry which is preliminary data.</text>
</comment>